<organism evidence="1 2">
    <name type="scientific">Sulfuracidifex metallicus DSM 6482 = JCM 9184</name>
    <dbReference type="NCBI Taxonomy" id="523847"/>
    <lineage>
        <taxon>Archaea</taxon>
        <taxon>Thermoproteota</taxon>
        <taxon>Thermoprotei</taxon>
        <taxon>Sulfolobales</taxon>
        <taxon>Sulfolobaceae</taxon>
        <taxon>Sulfuracidifex</taxon>
    </lineage>
</organism>
<accession>A0A6A9QQM7</accession>
<dbReference type="EMBL" id="WGGD01000005">
    <property type="protein sequence ID" value="MUN29491.1"/>
    <property type="molecule type" value="Genomic_DNA"/>
</dbReference>
<sequence>MVEEGTKVSLEDFASNSDLKNKVKDGVKGLFQCFLKEASWQGGNVEDLIWSFGKQGIFPPYLVQELEDLYNLVFKDVDKTDDRLLYGMLVRIMEDIEEAINYIRERKRS</sequence>
<keyword evidence="2" id="KW-1185">Reference proteome</keyword>
<evidence type="ECO:0000313" key="2">
    <source>
        <dbReference type="Proteomes" id="UP000470772"/>
    </source>
</evidence>
<name>A0A6A9QQM7_SULME</name>
<protein>
    <submittedName>
        <fullName evidence="1">Uncharacterized protein</fullName>
    </submittedName>
</protein>
<reference evidence="1 2" key="1">
    <citation type="submission" date="2019-10" db="EMBL/GenBank/DDBJ databases">
        <title>Sequencing and Assembly of Multiple Reported Metal-Biooxidizing Members of the Extremely Thermoacidophilic Archaeal Family Sulfolobaceae.</title>
        <authorList>
            <person name="Counts J.A."/>
            <person name="Kelly R.M."/>
        </authorList>
    </citation>
    <scope>NUCLEOTIDE SEQUENCE [LARGE SCALE GENOMIC DNA]</scope>
    <source>
        <strain evidence="1 2">DSM 6482</strain>
    </source>
</reference>
<proteinExistence type="predicted"/>
<dbReference type="AlphaFoldDB" id="A0A6A9QQM7"/>
<evidence type="ECO:0000313" key="1">
    <source>
        <dbReference type="EMBL" id="MUN29491.1"/>
    </source>
</evidence>
<comment type="caution">
    <text evidence="1">The sequence shown here is derived from an EMBL/GenBank/DDBJ whole genome shotgun (WGS) entry which is preliminary data.</text>
</comment>
<gene>
    <name evidence="1" type="ORF">GC250_08580</name>
</gene>
<dbReference type="Proteomes" id="UP000470772">
    <property type="component" value="Unassembled WGS sequence"/>
</dbReference>